<dbReference type="EC" id="1.2.1.12" evidence="3"/>
<organism evidence="10">
    <name type="scientific">Macaca mulatta</name>
    <name type="common">Rhesus macaque</name>
    <dbReference type="NCBI Taxonomy" id="9544"/>
    <lineage>
        <taxon>Eukaryota</taxon>
        <taxon>Metazoa</taxon>
        <taxon>Chordata</taxon>
        <taxon>Craniata</taxon>
        <taxon>Vertebrata</taxon>
        <taxon>Euteleostomi</taxon>
        <taxon>Mammalia</taxon>
        <taxon>Eutheria</taxon>
        <taxon>Euarchontoglires</taxon>
        <taxon>Primates</taxon>
        <taxon>Haplorrhini</taxon>
        <taxon>Catarrhini</taxon>
        <taxon>Cercopithecidae</taxon>
        <taxon>Cercopithecinae</taxon>
        <taxon>Macaca</taxon>
    </lineage>
</organism>
<evidence type="ECO:0000256" key="5">
    <source>
        <dbReference type="ARBA" id="ARBA00023002"/>
    </source>
</evidence>
<keyword evidence="4" id="KW-0963">Cytoplasm</keyword>
<dbReference type="FunFam" id="3.40.50.720:FF:001161">
    <property type="entry name" value="Glyceraldehyde-3-phosphate dehydrogenase"/>
    <property type="match status" value="1"/>
</dbReference>
<evidence type="ECO:0000256" key="1">
    <source>
        <dbReference type="ARBA" id="ARBA00004869"/>
    </source>
</evidence>
<comment type="pathway">
    <text evidence="1">Carbohydrate degradation; glycolysis; pyruvate from D-glyceraldehyde 3-phosphate: step 1/5.</text>
</comment>
<accession>G7MZT1</accession>
<feature type="non-terminal residue" evidence="10">
    <location>
        <position position="125"/>
    </location>
</feature>
<feature type="non-terminal residue" evidence="10">
    <location>
        <position position="1"/>
    </location>
</feature>
<dbReference type="SUPFAM" id="SSF51735">
    <property type="entry name" value="NAD(P)-binding Rossmann-fold domains"/>
    <property type="match status" value="1"/>
</dbReference>
<dbReference type="Gene3D" id="3.40.50.720">
    <property type="entry name" value="NAD(P)-binding Rossmann-like Domain"/>
    <property type="match status" value="1"/>
</dbReference>
<comment type="catalytic activity">
    <reaction evidence="8">
        <text>D-glyceraldehyde 3-phosphate + phosphate + NAD(+) = (2R)-3-phospho-glyceroyl phosphate + NADH + H(+)</text>
        <dbReference type="Rhea" id="RHEA:10300"/>
        <dbReference type="ChEBI" id="CHEBI:15378"/>
        <dbReference type="ChEBI" id="CHEBI:43474"/>
        <dbReference type="ChEBI" id="CHEBI:57540"/>
        <dbReference type="ChEBI" id="CHEBI:57604"/>
        <dbReference type="ChEBI" id="CHEBI:57945"/>
        <dbReference type="ChEBI" id="CHEBI:59776"/>
        <dbReference type="EC" id="1.2.1.12"/>
    </reaction>
</comment>
<evidence type="ECO:0000256" key="7">
    <source>
        <dbReference type="ARBA" id="ARBA00023152"/>
    </source>
</evidence>
<evidence type="ECO:0000256" key="6">
    <source>
        <dbReference type="ARBA" id="ARBA00023027"/>
    </source>
</evidence>
<protein>
    <recommendedName>
        <fullName evidence="3">glyceraldehyde-3-phosphate dehydrogenase (phosphorylating)</fullName>
        <ecNumber evidence="3">1.2.1.12</ecNumber>
    </recommendedName>
</protein>
<dbReference type="GO" id="GO:0051287">
    <property type="term" value="F:NAD binding"/>
    <property type="evidence" value="ECO:0007669"/>
    <property type="project" value="InterPro"/>
</dbReference>
<dbReference type="InterPro" id="IPR020831">
    <property type="entry name" value="GlycerAld/Erythrose_P_DH"/>
</dbReference>
<sequence>AFNYGKVNIVTINDSFIDLNYIVYMFQYNSTHGKFHGTVKAVNRKCVTNGNTITIFQEQDPTKIKWVDAGIDYAVESSSIFSILEMAGTHLEWGAKRIIISSLSANAPMFLVGINHEKYDDINKV</sequence>
<dbReference type="InterPro" id="IPR036291">
    <property type="entry name" value="NAD(P)-bd_dom_sf"/>
</dbReference>
<gene>
    <name evidence="10" type="ORF">EGK_19141</name>
</gene>
<evidence type="ECO:0000313" key="10">
    <source>
        <dbReference type="EMBL" id="EHH28657.1"/>
    </source>
</evidence>
<proteinExistence type="inferred from homology"/>
<dbReference type="InterPro" id="IPR020828">
    <property type="entry name" value="GlycerAld_3-P_DH_NAD(P)-bd"/>
</dbReference>
<reference evidence="10" key="1">
    <citation type="journal article" date="2011" name="Nat. Biotechnol.">
        <title>Genome sequencing and comparison of two nonhuman primate animal models, the cynomolgus and Chinese rhesus macaques.</title>
        <authorList>
            <person name="Yan G."/>
            <person name="Zhang G."/>
            <person name="Fang X."/>
            <person name="Zhang Y."/>
            <person name="Li C."/>
            <person name="Ling F."/>
            <person name="Cooper D.N."/>
            <person name="Li Q."/>
            <person name="Li Y."/>
            <person name="van Gool A.J."/>
            <person name="Du H."/>
            <person name="Chen J."/>
            <person name="Chen R."/>
            <person name="Zhang P."/>
            <person name="Huang Z."/>
            <person name="Thompson J.R."/>
            <person name="Meng Y."/>
            <person name="Bai Y."/>
            <person name="Wang J."/>
            <person name="Zhuo M."/>
            <person name="Wang T."/>
            <person name="Huang Y."/>
            <person name="Wei L."/>
            <person name="Li J."/>
            <person name="Wang Z."/>
            <person name="Hu H."/>
            <person name="Yang P."/>
            <person name="Le L."/>
            <person name="Stenson P.D."/>
            <person name="Li B."/>
            <person name="Liu X."/>
            <person name="Ball E.V."/>
            <person name="An N."/>
            <person name="Huang Q."/>
            <person name="Zhang Y."/>
            <person name="Fan W."/>
            <person name="Zhang X."/>
            <person name="Li Y."/>
            <person name="Wang W."/>
            <person name="Katze M.G."/>
            <person name="Su B."/>
            <person name="Nielsen R."/>
            <person name="Yang H."/>
            <person name="Wang J."/>
            <person name="Wang X."/>
            <person name="Wang J."/>
        </authorList>
    </citation>
    <scope>NUCLEOTIDE SEQUENCE [LARGE SCALE GENOMIC DNA]</scope>
    <source>
        <strain evidence="10">CR-5</strain>
    </source>
</reference>
<feature type="domain" description="Glyceraldehyde 3-phosphate dehydrogenase NAD(P) binding" evidence="9">
    <location>
        <begin position="1"/>
        <end position="125"/>
    </location>
</feature>
<keyword evidence="6" id="KW-0520">NAD</keyword>
<evidence type="ECO:0000256" key="8">
    <source>
        <dbReference type="ARBA" id="ARBA00047698"/>
    </source>
</evidence>
<dbReference type="SMART" id="SM00846">
    <property type="entry name" value="Gp_dh_N"/>
    <property type="match status" value="1"/>
</dbReference>
<evidence type="ECO:0000256" key="3">
    <source>
        <dbReference type="ARBA" id="ARBA00013119"/>
    </source>
</evidence>
<evidence type="ECO:0000256" key="2">
    <source>
        <dbReference type="ARBA" id="ARBA00007406"/>
    </source>
</evidence>
<dbReference type="EMBL" id="CM001260">
    <property type="protein sequence ID" value="EHH28657.1"/>
    <property type="molecule type" value="Genomic_DNA"/>
</dbReference>
<evidence type="ECO:0000256" key="4">
    <source>
        <dbReference type="ARBA" id="ARBA00022490"/>
    </source>
</evidence>
<evidence type="ECO:0000259" key="9">
    <source>
        <dbReference type="SMART" id="SM00846"/>
    </source>
</evidence>
<dbReference type="GO" id="GO:0006096">
    <property type="term" value="P:glycolytic process"/>
    <property type="evidence" value="ECO:0007669"/>
    <property type="project" value="UniProtKB-KW"/>
</dbReference>
<dbReference type="PANTHER" id="PTHR10836">
    <property type="entry name" value="GLYCERALDEHYDE 3-PHOSPHATE DEHYDROGENASE"/>
    <property type="match status" value="1"/>
</dbReference>
<dbReference type="PANTHER" id="PTHR10836:SF111">
    <property type="entry name" value="GLYCERALDEHYDE-3-PHOSPHATE DEHYDROGENASE"/>
    <property type="match status" value="1"/>
</dbReference>
<comment type="similarity">
    <text evidence="2">Belongs to the glyceraldehyde-3-phosphate dehydrogenase family.</text>
</comment>
<dbReference type="GO" id="GO:0004365">
    <property type="term" value="F:glyceraldehyde-3-phosphate dehydrogenase (NAD+) (phosphorylating) activity"/>
    <property type="evidence" value="ECO:0007669"/>
    <property type="project" value="UniProtKB-EC"/>
</dbReference>
<keyword evidence="7" id="KW-0324">Glycolysis</keyword>
<dbReference type="Pfam" id="PF00044">
    <property type="entry name" value="Gp_dh_N"/>
    <property type="match status" value="1"/>
</dbReference>
<dbReference type="Proteomes" id="UP000013456">
    <property type="component" value="Chromosome 8"/>
</dbReference>
<name>G7MZT1_MACMU</name>
<keyword evidence="5" id="KW-0560">Oxidoreductase</keyword>
<dbReference type="AlphaFoldDB" id="G7MZT1"/>